<dbReference type="Pfam" id="PF02257">
    <property type="entry name" value="RFX_DNA_binding"/>
    <property type="match status" value="1"/>
</dbReference>
<dbReference type="InterPro" id="IPR003150">
    <property type="entry name" value="DNA-bd_RFX"/>
</dbReference>
<evidence type="ECO:0000256" key="3">
    <source>
        <dbReference type="ARBA" id="ARBA00023163"/>
    </source>
</evidence>
<dbReference type="InterPro" id="IPR001606">
    <property type="entry name" value="ARID_dom"/>
</dbReference>
<evidence type="ECO:0000256" key="2">
    <source>
        <dbReference type="ARBA" id="ARBA00023015"/>
    </source>
</evidence>
<evidence type="ECO:0000256" key="5">
    <source>
        <dbReference type="SAM" id="Coils"/>
    </source>
</evidence>
<feature type="compositionally biased region" description="Polar residues" evidence="6">
    <location>
        <begin position="1389"/>
        <end position="1413"/>
    </location>
</feature>
<feature type="compositionally biased region" description="Polar residues" evidence="6">
    <location>
        <begin position="422"/>
        <end position="441"/>
    </location>
</feature>
<dbReference type="Proteomes" id="UP001359485">
    <property type="component" value="Unassembled WGS sequence"/>
</dbReference>
<dbReference type="SUPFAM" id="SSF48371">
    <property type="entry name" value="ARM repeat"/>
    <property type="match status" value="1"/>
</dbReference>
<dbReference type="InterPro" id="IPR036431">
    <property type="entry name" value="ARID_dom_sf"/>
</dbReference>
<evidence type="ECO:0000256" key="1">
    <source>
        <dbReference type="ARBA" id="ARBA00022853"/>
    </source>
</evidence>
<feature type="region of interest" description="Disordered" evidence="6">
    <location>
        <begin position="1377"/>
        <end position="1462"/>
    </location>
</feature>
<dbReference type="InterPro" id="IPR016024">
    <property type="entry name" value="ARM-type_fold"/>
</dbReference>
<sequence length="1954" mass="215134">MHKISSRDTKPPVQALAKHPPWDRTEETLANIRTLTNLEFCLFQVNRTNQWKDILNEFHIPKGCVNGGNALKQIYLRYLDRYEKVHYLGESSDRHDLDEEDIETRHRRWSTRSIHTVPLTYNHHQHNVLENLRKLNGLSSDIYKPSDYDRLALSLVSPLPNEQDFAINVCTLLSNEGKHTLKLEKCPRIIDYLLAHAGVYNHSNLRILFEEVYGQIRGHSLSTFWSDVLECSELLDLTDENKFVKRIPKRYKVHQTHSGRTNQNGFINEEDAETERININPRKNEVRTVERDLTGGSESKVAENDRVNNEMPESSNIPNNIIEDSVQPEKYKDRVQTVDDSVTRAVSDSAFEDDPKVLTIENSSENSSKDVYVDDSVDKSAVQNVKVDSSPSAVYDEPTTAVNVTIGVTLVQETAKSESDLNESVSSTAVTNSSGSETAKCQPSEVKCDKQEKTFSVEEEPRIEPDVANSENNDVAPVLTPEEIALAEEERIKEEERLRVEKERLEEEERIRKEAEEARRIEEERIRAIEEAKKLEKQMKEAEFYEAMLRKEEKKKRPYDWDETPVKRSNPGKSTLKIEAEDLELFCLGRQNGTNDYIGQRILQVAHILRNLTFCDESMQVMAKNTTFLRFLLLCINSKWSSLHQLGLDMLGNISSELTIEDPAVDRVFQAFFWTVHRGIHHTNRFFVISCLEILNKICQKDENEDVVCRNLDQNIYDQVCRLLSLHDIMILLYTLECLYSMSSMGEKACTYICRSKGAIEMLLALITVEAQSYGPKACILMRVIETVSGTAASSMPTVQPPSAPSPGVQTQLTTAMAQQPCPPQTIVSIATPTTMTVQSATIPKIITPTIMRTPSPKAVMGMPMAAVATPVQLTPNLCTPIMQTMPTVQQQHAHQQTVQENEQFALAWIRANFELCVGGKVEQQDLYRRYVESCNKMGRKGVIASMHFPRFVRSVFGGSVGPKARPLPQSEVKPGGPTTQSCYDGIKVRDVPLTINIKLVPVTEVPRPVMKKRLQVSTPKPKGKRKKPESPTSPILKAQLISPNKPSSPSPSPTPTLADGKVQVSTQTHTGQVVLGPGSSPPCTPPPMDNSTLIKSLLASKVSEICMTAPVGMLPDNPQVTQRQQQQKILLQQQQIQIKQADSTPIVSKVVRLNGIIQDTSVPPPSPAADGNHLTLGLTKGKKEPPQPPTSTATTVGNLHRPKTPKLDGEDSDSMASTSCAATGGGNVSSADDNDNSLTSFEGIFNGIPESLDLDATVSTIVNENCSKKSALPGEEVSGENNADGVEQAAVAKSQDIDVEDKQHEKSPESCVKQAANKSLMLADLLDKKEGPALNGVLGKDLRIGEKGFELVEKAILKETHLNHKGVTVKKESVVNVNGESRTGGGDRTTTVINNATPSPQCGNKRPASSSEPDQDERIEEKRVKTEAEAEDAKDEVEEVKQSEEVKGPKEEVNGDEEVRASSTAANLFAALAAEALEDETDLEVPSDPQPQPVMVPQGQQIRPLYLGESSPLIVTASGTRQIIMTPSQLSQQGQVLISAGGQSLPVLVQNQRIVQGGSGQMLVTSQPQQYIMSGNTQSQMLIAQPQTALVQGQPQTVLVAQATPQQPGTKTIIILQPQSQGNANSSQQKMVMTSQGTPMVVTSVARQVVQSQPTPPLAAPVPPSLVPTSNTRDGATTDIVLNSGIQNNSPAVSNIQQNGSQIQIINSGVLNNAPAVNQNGNDKNKTQNGTSKVVATSKPVVGSIYLCEWRGCMRSFKTANEVYMHVCNTHCPSSAEVETQCLWERCDGMKRKRFSLMTHLFDRHCNADVRIRTSLPRTYLEVGHSRLTSLILLQTLNMMAARRKQLSTQGRSEIPAPTPPPPHPGYAPNAAFHAIKRHALEFVNPKELLKVNGSKSSPQQQQQAPAPPPPPPPSAVLLAKVASAPVQVKVNVSRNVHLCGCMRHTHWPAPDA</sequence>
<evidence type="ECO:0000256" key="6">
    <source>
        <dbReference type="SAM" id="MobiDB-lite"/>
    </source>
</evidence>
<protein>
    <recommendedName>
        <fullName evidence="11">AT-rich interactive domain-containing protein 2</fullName>
    </recommendedName>
</protein>
<accession>A0ABR1BAG7</accession>
<dbReference type="Gene3D" id="1.25.10.10">
    <property type="entry name" value="Leucine-rich Repeat Variant"/>
    <property type="match status" value="1"/>
</dbReference>
<feature type="region of interest" description="Disordered" evidence="6">
    <location>
        <begin position="1893"/>
        <end position="1917"/>
    </location>
</feature>
<feature type="domain" description="RFX-type winged-helix" evidence="8">
    <location>
        <begin position="906"/>
        <end position="991"/>
    </location>
</feature>
<feature type="compositionally biased region" description="Basic and acidic residues" evidence="6">
    <location>
        <begin position="1420"/>
        <end position="1429"/>
    </location>
</feature>
<evidence type="ECO:0000313" key="10">
    <source>
        <dbReference type="Proteomes" id="UP001359485"/>
    </source>
</evidence>
<keyword evidence="10" id="KW-1185">Reference proteome</keyword>
<feature type="domain" description="ARID" evidence="7">
    <location>
        <begin position="1"/>
        <end position="87"/>
    </location>
</feature>
<feature type="region of interest" description="Disordered" evidence="6">
    <location>
        <begin position="419"/>
        <end position="445"/>
    </location>
</feature>
<keyword evidence="3" id="KW-0804">Transcription</keyword>
<dbReference type="Gene3D" id="1.10.10.10">
    <property type="entry name" value="Winged helix-like DNA-binding domain superfamily/Winged helix DNA-binding domain"/>
    <property type="match status" value="1"/>
</dbReference>
<dbReference type="InterPro" id="IPR011989">
    <property type="entry name" value="ARM-like"/>
</dbReference>
<dbReference type="InterPro" id="IPR013087">
    <property type="entry name" value="Znf_C2H2_type"/>
</dbReference>
<dbReference type="EMBL" id="JAWJWF010000002">
    <property type="protein sequence ID" value="KAK6637357.1"/>
    <property type="molecule type" value="Genomic_DNA"/>
</dbReference>
<feature type="compositionally biased region" description="Basic and acidic residues" evidence="6">
    <location>
        <begin position="1440"/>
        <end position="1461"/>
    </location>
</feature>
<keyword evidence="2" id="KW-0805">Transcription regulation</keyword>
<evidence type="ECO:0000313" key="9">
    <source>
        <dbReference type="EMBL" id="KAK6637357.1"/>
    </source>
</evidence>
<reference evidence="9 10" key="1">
    <citation type="submission" date="2023-09" db="EMBL/GenBank/DDBJ databases">
        <title>Genomes of two closely related lineages of the louse Polyplax serrata with different host specificities.</title>
        <authorList>
            <person name="Martinu J."/>
            <person name="Tarabai H."/>
            <person name="Stefka J."/>
            <person name="Hypsa V."/>
        </authorList>
    </citation>
    <scope>NUCLEOTIDE SEQUENCE [LARGE SCALE GENOMIC DNA]</scope>
    <source>
        <strain evidence="9">98ZLc_SE</strain>
    </source>
</reference>
<dbReference type="PROSITE" id="PS00028">
    <property type="entry name" value="ZINC_FINGER_C2H2_1"/>
    <property type="match status" value="1"/>
</dbReference>
<proteinExistence type="predicted"/>
<dbReference type="InterPro" id="IPR052406">
    <property type="entry name" value="Chromatin_Remodeling_Comp"/>
</dbReference>
<feature type="compositionally biased region" description="Basic and acidic residues" evidence="6">
    <location>
        <begin position="1"/>
        <end position="10"/>
    </location>
</feature>
<feature type="coiled-coil region" evidence="5">
    <location>
        <begin position="484"/>
        <end position="555"/>
    </location>
</feature>
<evidence type="ECO:0008006" key="11">
    <source>
        <dbReference type="Google" id="ProtNLM"/>
    </source>
</evidence>
<feature type="compositionally biased region" description="Pro residues" evidence="6">
    <location>
        <begin position="1907"/>
        <end position="1916"/>
    </location>
</feature>
<evidence type="ECO:0000259" key="8">
    <source>
        <dbReference type="PROSITE" id="PS51526"/>
    </source>
</evidence>
<dbReference type="InterPro" id="IPR036388">
    <property type="entry name" value="WH-like_DNA-bd_sf"/>
</dbReference>
<evidence type="ECO:0000259" key="7">
    <source>
        <dbReference type="PROSITE" id="PS51011"/>
    </source>
</evidence>
<dbReference type="PANTHER" id="PTHR22970">
    <property type="entry name" value="AT-RICH INTERACTIVE DOMAIN-CONTAINING PROTEIN 2"/>
    <property type="match status" value="1"/>
</dbReference>
<dbReference type="PANTHER" id="PTHR22970:SF14">
    <property type="entry name" value="AT-RICH INTERACTIVE DOMAIN-CONTAINING PROTEIN 2"/>
    <property type="match status" value="1"/>
</dbReference>
<organism evidence="9 10">
    <name type="scientific">Polyplax serrata</name>
    <name type="common">Common mouse louse</name>
    <dbReference type="NCBI Taxonomy" id="468196"/>
    <lineage>
        <taxon>Eukaryota</taxon>
        <taxon>Metazoa</taxon>
        <taxon>Ecdysozoa</taxon>
        <taxon>Arthropoda</taxon>
        <taxon>Hexapoda</taxon>
        <taxon>Insecta</taxon>
        <taxon>Pterygota</taxon>
        <taxon>Neoptera</taxon>
        <taxon>Paraneoptera</taxon>
        <taxon>Psocodea</taxon>
        <taxon>Troctomorpha</taxon>
        <taxon>Phthiraptera</taxon>
        <taxon>Anoplura</taxon>
        <taxon>Polyplacidae</taxon>
        <taxon>Polyplax</taxon>
    </lineage>
</organism>
<dbReference type="Gene3D" id="1.10.150.60">
    <property type="entry name" value="ARID DNA-binding domain"/>
    <property type="match status" value="1"/>
</dbReference>
<feature type="compositionally biased region" description="Basic and acidic residues" evidence="6">
    <location>
        <begin position="282"/>
        <end position="293"/>
    </location>
</feature>
<feature type="region of interest" description="Disordered" evidence="6">
    <location>
        <begin position="966"/>
        <end position="985"/>
    </location>
</feature>
<feature type="region of interest" description="Disordered" evidence="6">
    <location>
        <begin position="254"/>
        <end position="330"/>
    </location>
</feature>
<dbReference type="PROSITE" id="PS51011">
    <property type="entry name" value="ARID"/>
    <property type="match status" value="1"/>
</dbReference>
<keyword evidence="1" id="KW-0156">Chromatin regulator</keyword>
<name>A0ABR1BAG7_POLSC</name>
<feature type="region of interest" description="Disordered" evidence="6">
    <location>
        <begin position="1162"/>
        <end position="1235"/>
    </location>
</feature>
<feature type="region of interest" description="Disordered" evidence="6">
    <location>
        <begin position="1846"/>
        <end position="1871"/>
    </location>
</feature>
<comment type="caution">
    <text evidence="9">The sequence shown here is derived from an EMBL/GenBank/DDBJ whole genome shotgun (WGS) entry which is preliminary data.</text>
</comment>
<keyword evidence="4" id="KW-0539">Nucleus</keyword>
<gene>
    <name evidence="9" type="ORF">RUM44_007773</name>
</gene>
<keyword evidence="5" id="KW-0175">Coiled coil</keyword>
<feature type="compositionally biased region" description="Acidic residues" evidence="6">
    <location>
        <begin position="1430"/>
        <end position="1439"/>
    </location>
</feature>
<feature type="compositionally biased region" description="Pro residues" evidence="6">
    <location>
        <begin position="1858"/>
        <end position="1867"/>
    </location>
</feature>
<feature type="region of interest" description="Disordered" evidence="6">
    <location>
        <begin position="1"/>
        <end position="21"/>
    </location>
</feature>
<feature type="region of interest" description="Disordered" evidence="6">
    <location>
        <begin position="1012"/>
        <end position="1065"/>
    </location>
</feature>
<dbReference type="PROSITE" id="PS51526">
    <property type="entry name" value="RFX_DBD"/>
    <property type="match status" value="1"/>
</dbReference>
<dbReference type="SUPFAM" id="SSF46774">
    <property type="entry name" value="ARID-like"/>
    <property type="match status" value="1"/>
</dbReference>
<evidence type="ECO:0000256" key="4">
    <source>
        <dbReference type="ARBA" id="ARBA00023242"/>
    </source>
</evidence>